<dbReference type="Proteomes" id="UP000625711">
    <property type="component" value="Unassembled WGS sequence"/>
</dbReference>
<feature type="compositionally biased region" description="Low complexity" evidence="1">
    <location>
        <begin position="1"/>
        <end position="18"/>
    </location>
</feature>
<reference evidence="2" key="1">
    <citation type="submission" date="2020-08" db="EMBL/GenBank/DDBJ databases">
        <title>Genome sequencing and assembly of the red palm weevil Rhynchophorus ferrugineus.</title>
        <authorList>
            <person name="Dias G.B."/>
            <person name="Bergman C.M."/>
            <person name="Manee M."/>
        </authorList>
    </citation>
    <scope>NUCLEOTIDE SEQUENCE</scope>
    <source>
        <strain evidence="2">AA-2017</strain>
        <tissue evidence="2">Whole larva</tissue>
    </source>
</reference>
<proteinExistence type="predicted"/>
<dbReference type="EMBL" id="JAACXV010000018">
    <property type="protein sequence ID" value="KAF7286910.1"/>
    <property type="molecule type" value="Genomic_DNA"/>
</dbReference>
<feature type="region of interest" description="Disordered" evidence="1">
    <location>
        <begin position="1"/>
        <end position="44"/>
    </location>
</feature>
<sequence length="70" mass="7441">MHEVSPLSSSPIASPSNPVALNRGQRPTPRAHPAPPTSAARDNSVPPWSAIVARLLLLLFPATPDRSLRV</sequence>
<accession>A0A834IV46</accession>
<dbReference type="AlphaFoldDB" id="A0A834IV46"/>
<gene>
    <name evidence="2" type="ORF">GWI33_003177</name>
</gene>
<keyword evidence="3" id="KW-1185">Reference proteome</keyword>
<evidence type="ECO:0000256" key="1">
    <source>
        <dbReference type="SAM" id="MobiDB-lite"/>
    </source>
</evidence>
<comment type="caution">
    <text evidence="2">The sequence shown here is derived from an EMBL/GenBank/DDBJ whole genome shotgun (WGS) entry which is preliminary data.</text>
</comment>
<evidence type="ECO:0000313" key="2">
    <source>
        <dbReference type="EMBL" id="KAF7286910.1"/>
    </source>
</evidence>
<organism evidence="2 3">
    <name type="scientific">Rhynchophorus ferrugineus</name>
    <name type="common">Red palm weevil</name>
    <name type="synonym">Curculio ferrugineus</name>
    <dbReference type="NCBI Taxonomy" id="354439"/>
    <lineage>
        <taxon>Eukaryota</taxon>
        <taxon>Metazoa</taxon>
        <taxon>Ecdysozoa</taxon>
        <taxon>Arthropoda</taxon>
        <taxon>Hexapoda</taxon>
        <taxon>Insecta</taxon>
        <taxon>Pterygota</taxon>
        <taxon>Neoptera</taxon>
        <taxon>Endopterygota</taxon>
        <taxon>Coleoptera</taxon>
        <taxon>Polyphaga</taxon>
        <taxon>Cucujiformia</taxon>
        <taxon>Curculionidae</taxon>
        <taxon>Dryophthorinae</taxon>
        <taxon>Rhynchophorus</taxon>
    </lineage>
</organism>
<protein>
    <submittedName>
        <fullName evidence="2">Uncharacterized protein</fullName>
    </submittedName>
</protein>
<name>A0A834IV46_RHYFE</name>
<evidence type="ECO:0000313" key="3">
    <source>
        <dbReference type="Proteomes" id="UP000625711"/>
    </source>
</evidence>